<comment type="subcellular location">
    <subcellularLocation>
        <location evidence="1">Cell membrane</location>
        <topology evidence="1">Multi-pass membrane protein</topology>
    </subcellularLocation>
</comment>
<evidence type="ECO:0000256" key="4">
    <source>
        <dbReference type="ARBA" id="ARBA00022692"/>
    </source>
</evidence>
<evidence type="ECO:0000313" key="8">
    <source>
        <dbReference type="EMBL" id="MBK8890111.1"/>
    </source>
</evidence>
<reference evidence="8" key="1">
    <citation type="submission" date="2020-10" db="EMBL/GenBank/DDBJ databases">
        <title>Connecting structure to function with the recovery of over 1000 high-quality activated sludge metagenome-assembled genomes encoding full-length rRNA genes using long-read sequencing.</title>
        <authorList>
            <person name="Singleton C.M."/>
            <person name="Petriglieri F."/>
            <person name="Kristensen J.M."/>
            <person name="Kirkegaard R.H."/>
            <person name="Michaelsen T.Y."/>
            <person name="Andersen M.H."/>
            <person name="Karst S.M."/>
            <person name="Dueholm M.S."/>
            <person name="Nielsen P.H."/>
            <person name="Albertsen M."/>
        </authorList>
    </citation>
    <scope>NUCLEOTIDE SEQUENCE</scope>
    <source>
        <strain evidence="8">OdNE_18-Q3-R46-58_BAT3C.305</strain>
    </source>
</reference>
<evidence type="ECO:0000256" key="7">
    <source>
        <dbReference type="SAM" id="Phobius"/>
    </source>
</evidence>
<feature type="transmembrane region" description="Helical" evidence="7">
    <location>
        <begin position="27"/>
        <end position="46"/>
    </location>
</feature>
<keyword evidence="6 7" id="KW-0472">Membrane</keyword>
<comment type="caution">
    <text evidence="8">The sequence shown here is derived from an EMBL/GenBank/DDBJ whole genome shotgun (WGS) entry which is preliminary data.</text>
</comment>
<dbReference type="EMBL" id="JADKBR010000005">
    <property type="protein sequence ID" value="MBK8890111.1"/>
    <property type="molecule type" value="Genomic_DNA"/>
</dbReference>
<gene>
    <name evidence="8" type="ORF">IPN75_06775</name>
</gene>
<protein>
    <submittedName>
        <fullName evidence="8">GlsB/YeaQ/YmgE family stress response membrane protein</fullName>
    </submittedName>
</protein>
<sequence>MGILWTIVLGLVIGVLAKLLHPGKENMGFIATVLLGIAGSLLAGVIGQFLGWYQAGEGAGFIVSVVVAILLLFIYGKVRAGQSGGS</sequence>
<dbReference type="Pfam" id="PF04226">
    <property type="entry name" value="Transgly_assoc"/>
    <property type="match status" value="1"/>
</dbReference>
<accession>A0A9D7LLD8</accession>
<comment type="similarity">
    <text evidence="2">Belongs to the UPF0410 family.</text>
</comment>
<evidence type="ECO:0000313" key="9">
    <source>
        <dbReference type="Proteomes" id="UP000808146"/>
    </source>
</evidence>
<dbReference type="InterPro" id="IPR007341">
    <property type="entry name" value="Transgly_assoc"/>
</dbReference>
<evidence type="ECO:0000256" key="1">
    <source>
        <dbReference type="ARBA" id="ARBA00004651"/>
    </source>
</evidence>
<evidence type="ECO:0000256" key="6">
    <source>
        <dbReference type="ARBA" id="ARBA00023136"/>
    </source>
</evidence>
<name>A0A9D7LLD8_9RHOO</name>
<feature type="transmembrane region" description="Helical" evidence="7">
    <location>
        <begin position="58"/>
        <end position="76"/>
    </location>
</feature>
<dbReference type="AlphaFoldDB" id="A0A9D7LLD8"/>
<proteinExistence type="inferred from homology"/>
<keyword evidence="5 7" id="KW-1133">Transmembrane helix</keyword>
<dbReference type="PANTHER" id="PTHR33884:SF7">
    <property type="entry name" value="BSL8023 PROTEIN"/>
    <property type="match status" value="1"/>
</dbReference>
<dbReference type="GO" id="GO:0005886">
    <property type="term" value="C:plasma membrane"/>
    <property type="evidence" value="ECO:0007669"/>
    <property type="project" value="UniProtKB-SubCell"/>
</dbReference>
<dbReference type="Proteomes" id="UP000808146">
    <property type="component" value="Unassembled WGS sequence"/>
</dbReference>
<evidence type="ECO:0000256" key="2">
    <source>
        <dbReference type="ARBA" id="ARBA00011006"/>
    </source>
</evidence>
<evidence type="ECO:0000256" key="5">
    <source>
        <dbReference type="ARBA" id="ARBA00022989"/>
    </source>
</evidence>
<keyword evidence="3" id="KW-1003">Cell membrane</keyword>
<evidence type="ECO:0000256" key="3">
    <source>
        <dbReference type="ARBA" id="ARBA00022475"/>
    </source>
</evidence>
<organism evidence="8 9">
    <name type="scientific">Candidatus Dechloromonas phosphorivorans</name>
    <dbReference type="NCBI Taxonomy" id="2899244"/>
    <lineage>
        <taxon>Bacteria</taxon>
        <taxon>Pseudomonadati</taxon>
        <taxon>Pseudomonadota</taxon>
        <taxon>Betaproteobacteria</taxon>
        <taxon>Rhodocyclales</taxon>
        <taxon>Azonexaceae</taxon>
        <taxon>Dechloromonas</taxon>
    </lineage>
</organism>
<keyword evidence="4 7" id="KW-0812">Transmembrane</keyword>
<dbReference type="PANTHER" id="PTHR33884">
    <property type="entry name" value="UPF0410 PROTEIN YMGE"/>
    <property type="match status" value="1"/>
</dbReference>